<dbReference type="Pfam" id="PF02321">
    <property type="entry name" value="OEP"/>
    <property type="match status" value="2"/>
</dbReference>
<evidence type="ECO:0000256" key="9">
    <source>
        <dbReference type="SAM" id="SignalP"/>
    </source>
</evidence>
<dbReference type="PANTHER" id="PTHR30026:SF20">
    <property type="entry name" value="OUTER MEMBRANE PROTEIN TOLC"/>
    <property type="match status" value="1"/>
</dbReference>
<dbReference type="InterPro" id="IPR051906">
    <property type="entry name" value="TolC-like"/>
</dbReference>
<proteinExistence type="inferred from homology"/>
<evidence type="ECO:0000256" key="1">
    <source>
        <dbReference type="ARBA" id="ARBA00004442"/>
    </source>
</evidence>
<keyword evidence="4" id="KW-1134">Transmembrane beta strand</keyword>
<comment type="similarity">
    <text evidence="2">Belongs to the outer membrane factor (OMF) (TC 1.B.17) family.</text>
</comment>
<keyword evidence="8" id="KW-0175">Coiled coil</keyword>
<evidence type="ECO:0000256" key="6">
    <source>
        <dbReference type="ARBA" id="ARBA00023136"/>
    </source>
</evidence>
<evidence type="ECO:0000313" key="10">
    <source>
        <dbReference type="EMBL" id="MYM97354.1"/>
    </source>
</evidence>
<evidence type="ECO:0000256" key="2">
    <source>
        <dbReference type="ARBA" id="ARBA00007613"/>
    </source>
</evidence>
<comment type="subcellular location">
    <subcellularLocation>
        <location evidence="1">Cell outer membrane</location>
    </subcellularLocation>
</comment>
<gene>
    <name evidence="10" type="ORF">GTP90_26230</name>
</gene>
<feature type="chain" id="PRO_5032613132" evidence="9">
    <location>
        <begin position="31"/>
        <end position="445"/>
    </location>
</feature>
<keyword evidence="3" id="KW-0813">Transport</keyword>
<sequence>MSKAQPRRFAAMMAKACVAGVLLQASGAHALGFLQAYEAALKNDPTFRSAYYTNEAGKENKALGLANLLPNLSGGYSASQNRTTLTQAEHVVPYDYISRSATVQLRQPLFNLDGWARFKQGKAQTAYAASVYDSQRQEVIFRVANAYIDLLFKEDLLALATVERDMYAEQRKVNDRMFKNGEGTKTDMLETQARLDGAEAQVLEYTENLMVSRETLATIIGGEVGEVDRLSPDFRIRPSDGQTFEYWKQIAIETNPDIKAMSLNVEIAHQEYNKARAAFAPRVDFVATYGKTASDAISTVNQDQTIRSIGVQVNVPLYSGGQLSAQKRQTVANEEKAKADLQAQIDKVLLELRKDYGVMFSSVKRVDALMKSVASAELLITATEQSIKGGIRINLDALNAKQQLYTAKRDLAQARYNYLLTSLRMRASVGTLGDSDVREIAAYFH</sequence>
<name>A0A845GSU6_9BURK</name>
<dbReference type="InterPro" id="IPR003423">
    <property type="entry name" value="OMP_efflux"/>
</dbReference>
<evidence type="ECO:0000256" key="7">
    <source>
        <dbReference type="ARBA" id="ARBA00023237"/>
    </source>
</evidence>
<dbReference type="SUPFAM" id="SSF56954">
    <property type="entry name" value="Outer membrane efflux proteins (OEP)"/>
    <property type="match status" value="1"/>
</dbReference>
<evidence type="ECO:0000313" key="11">
    <source>
        <dbReference type="Proteomes" id="UP000447355"/>
    </source>
</evidence>
<dbReference type="GO" id="GO:0015288">
    <property type="term" value="F:porin activity"/>
    <property type="evidence" value="ECO:0007669"/>
    <property type="project" value="TreeGrafter"/>
</dbReference>
<evidence type="ECO:0000256" key="8">
    <source>
        <dbReference type="SAM" id="Coils"/>
    </source>
</evidence>
<keyword evidence="5" id="KW-0812">Transmembrane</keyword>
<dbReference type="PANTHER" id="PTHR30026">
    <property type="entry name" value="OUTER MEMBRANE PROTEIN TOLC"/>
    <property type="match status" value="1"/>
</dbReference>
<dbReference type="Gene3D" id="1.20.1600.10">
    <property type="entry name" value="Outer membrane efflux proteins (OEP)"/>
    <property type="match status" value="1"/>
</dbReference>
<dbReference type="RefSeq" id="WP_161086275.1">
    <property type="nucleotide sequence ID" value="NZ_WWCX01000070.1"/>
</dbReference>
<keyword evidence="7" id="KW-0998">Cell outer membrane</keyword>
<dbReference type="Proteomes" id="UP000447355">
    <property type="component" value="Unassembled WGS sequence"/>
</dbReference>
<keyword evidence="9" id="KW-0732">Signal</keyword>
<keyword evidence="6" id="KW-0472">Membrane</keyword>
<accession>A0A845GSU6</accession>
<comment type="caution">
    <text evidence="10">The sequence shown here is derived from an EMBL/GenBank/DDBJ whole genome shotgun (WGS) entry which is preliminary data.</text>
</comment>
<dbReference type="NCBIfam" id="TIGR01844">
    <property type="entry name" value="type_I_sec_TolC"/>
    <property type="match status" value="1"/>
</dbReference>
<dbReference type="GO" id="GO:1990281">
    <property type="term" value="C:efflux pump complex"/>
    <property type="evidence" value="ECO:0007669"/>
    <property type="project" value="TreeGrafter"/>
</dbReference>
<dbReference type="GO" id="GO:0015562">
    <property type="term" value="F:efflux transmembrane transporter activity"/>
    <property type="evidence" value="ECO:0007669"/>
    <property type="project" value="InterPro"/>
</dbReference>
<feature type="coiled-coil region" evidence="8">
    <location>
        <begin position="324"/>
        <end position="351"/>
    </location>
</feature>
<evidence type="ECO:0000256" key="3">
    <source>
        <dbReference type="ARBA" id="ARBA00022448"/>
    </source>
</evidence>
<organism evidence="10 11">
    <name type="scientific">Duganella vulcania</name>
    <dbReference type="NCBI Taxonomy" id="2692166"/>
    <lineage>
        <taxon>Bacteria</taxon>
        <taxon>Pseudomonadati</taxon>
        <taxon>Pseudomonadota</taxon>
        <taxon>Betaproteobacteria</taxon>
        <taxon>Burkholderiales</taxon>
        <taxon>Oxalobacteraceae</taxon>
        <taxon>Telluria group</taxon>
        <taxon>Duganella</taxon>
    </lineage>
</organism>
<reference evidence="10" key="1">
    <citation type="submission" date="2019-12" db="EMBL/GenBank/DDBJ databases">
        <title>Novel species isolated from a subtropical stream in China.</title>
        <authorList>
            <person name="Lu H."/>
        </authorList>
    </citation>
    <scope>NUCLEOTIDE SEQUENCE [LARGE SCALE GENOMIC DNA]</scope>
    <source>
        <strain evidence="10">FT81W</strain>
    </source>
</reference>
<protein>
    <submittedName>
        <fullName evidence="10">TolC family outer membrane protein</fullName>
    </submittedName>
</protein>
<dbReference type="InterPro" id="IPR010130">
    <property type="entry name" value="T1SS_OMP_TolC"/>
</dbReference>
<dbReference type="AlphaFoldDB" id="A0A845GSU6"/>
<dbReference type="EMBL" id="WWCX01000070">
    <property type="protein sequence ID" value="MYM97354.1"/>
    <property type="molecule type" value="Genomic_DNA"/>
</dbReference>
<dbReference type="GO" id="GO:0009279">
    <property type="term" value="C:cell outer membrane"/>
    <property type="evidence" value="ECO:0007669"/>
    <property type="project" value="UniProtKB-SubCell"/>
</dbReference>
<evidence type="ECO:0000256" key="4">
    <source>
        <dbReference type="ARBA" id="ARBA00022452"/>
    </source>
</evidence>
<evidence type="ECO:0000256" key="5">
    <source>
        <dbReference type="ARBA" id="ARBA00022692"/>
    </source>
</evidence>
<feature type="signal peptide" evidence="9">
    <location>
        <begin position="1"/>
        <end position="30"/>
    </location>
</feature>